<comment type="caution">
    <text evidence="2">The sequence shown here is derived from an EMBL/GenBank/DDBJ whole genome shotgun (WGS) entry which is preliminary data.</text>
</comment>
<dbReference type="InterPro" id="IPR036078">
    <property type="entry name" value="Spo11/TopoVI_A_sf"/>
</dbReference>
<dbReference type="EMBL" id="BDUD01000002">
    <property type="protein sequence ID" value="GBG22838.1"/>
    <property type="molecule type" value="Genomic_DNA"/>
</dbReference>
<dbReference type="Gene3D" id="3.40.1360.10">
    <property type="match status" value="1"/>
</dbReference>
<gene>
    <name evidence="2" type="ORF">NIES4072_65500</name>
</gene>
<name>A0A2R5FZE5_NOSCO</name>
<evidence type="ECO:0000313" key="3">
    <source>
        <dbReference type="Proteomes" id="UP000245124"/>
    </source>
</evidence>
<proteinExistence type="predicted"/>
<keyword evidence="1" id="KW-1133">Transmembrane helix</keyword>
<dbReference type="Proteomes" id="UP000245124">
    <property type="component" value="Unassembled WGS sequence"/>
</dbReference>
<evidence type="ECO:0000256" key="1">
    <source>
        <dbReference type="SAM" id="Phobius"/>
    </source>
</evidence>
<accession>A0A2R5FZE5</accession>
<reference evidence="2 3" key="1">
    <citation type="submission" date="2017-06" db="EMBL/GenBank/DDBJ databases">
        <title>Genome sequencing of cyanobaciteial culture collection at National Institute for Environmental Studies (NIES).</title>
        <authorList>
            <person name="Hirose Y."/>
            <person name="Shimura Y."/>
            <person name="Fujisawa T."/>
            <person name="Nakamura Y."/>
            <person name="Kawachi M."/>
        </authorList>
    </citation>
    <scope>NUCLEOTIDE SEQUENCE [LARGE SCALE GENOMIC DNA]</scope>
    <source>
        <strain evidence="2 3">NIES-4072</strain>
    </source>
</reference>
<evidence type="ECO:0000313" key="2">
    <source>
        <dbReference type="EMBL" id="GBG22838.1"/>
    </source>
</evidence>
<dbReference type="AlphaFoldDB" id="A0A2R5FZE5"/>
<dbReference type="OrthoDB" id="427126at2"/>
<dbReference type="RefSeq" id="WP_109012875.1">
    <property type="nucleotide sequence ID" value="NZ_BDUD01000002.1"/>
</dbReference>
<keyword evidence="1" id="KW-0812">Transmembrane</keyword>
<organism evidence="2 3">
    <name type="scientific">Nostoc commune NIES-4072</name>
    <dbReference type="NCBI Taxonomy" id="2005467"/>
    <lineage>
        <taxon>Bacteria</taxon>
        <taxon>Bacillati</taxon>
        <taxon>Cyanobacteriota</taxon>
        <taxon>Cyanophyceae</taxon>
        <taxon>Nostocales</taxon>
        <taxon>Nostocaceae</taxon>
        <taxon>Nostoc</taxon>
    </lineage>
</organism>
<feature type="transmembrane region" description="Helical" evidence="1">
    <location>
        <begin position="131"/>
        <end position="149"/>
    </location>
</feature>
<dbReference type="SUPFAM" id="SSF56726">
    <property type="entry name" value="DNA topoisomerase IV, alpha subunit"/>
    <property type="match status" value="1"/>
</dbReference>
<sequence length="420" mass="47156">MKCIQCGTDNKLKDRTDNQGRCKNCHHPFVFEPTSMTVIRFTDPFFAKAIADISANHTLFFTPKQFFYLIDKRLRTKNQTSLGFLVILVSVYSFFVFGYLAIAAIIIAIFYNQMRSMKRSYSQREKSAKTLRILGIITLIAGIIFSLAINSFSSFAFSVAIGMLAIYLGTRELAQPTNNAQKLTISDSQFQGWLTSWIQVNNRINKILPPPQEESIPITINPDVTAYSFDRLVVCDNAAVAQMLIANNFHFENNCAILSITGYPQNIFDTTMQMLRRNPDLKVYALHDCSAKGMNLLNQLRTSPKWFKDSDITIIDVGLLPRQILAASRSMFIQASPESTEAAFRLSPEIRQSLSAEELAWLESGNFVELESFSPQKLIQILNRGIINSRTLDNDDSSLILVGDSGSYTGSSIYAVESFG</sequence>
<keyword evidence="3" id="KW-1185">Reference proteome</keyword>
<feature type="transmembrane region" description="Helical" evidence="1">
    <location>
        <begin position="82"/>
        <end position="111"/>
    </location>
</feature>
<dbReference type="GO" id="GO:0005694">
    <property type="term" value="C:chromosome"/>
    <property type="evidence" value="ECO:0007669"/>
    <property type="project" value="InterPro"/>
</dbReference>
<dbReference type="GO" id="GO:0003677">
    <property type="term" value="F:DNA binding"/>
    <property type="evidence" value="ECO:0007669"/>
    <property type="project" value="InterPro"/>
</dbReference>
<keyword evidence="1" id="KW-0472">Membrane</keyword>
<protein>
    <submittedName>
        <fullName evidence="2">Uncharacterized protein</fullName>
    </submittedName>
</protein>